<gene>
    <name evidence="2" type="ORF">PMEA_00023319</name>
</gene>
<protein>
    <recommendedName>
        <fullName evidence="1">F-box domain-containing protein</fullName>
    </recommendedName>
</protein>
<proteinExistence type="predicted"/>
<reference evidence="2 3" key="1">
    <citation type="submission" date="2022-05" db="EMBL/GenBank/DDBJ databases">
        <authorList>
            <consortium name="Genoscope - CEA"/>
            <person name="William W."/>
        </authorList>
    </citation>
    <scope>NUCLEOTIDE SEQUENCE [LARGE SCALE GENOMIC DNA]</scope>
</reference>
<evidence type="ECO:0000313" key="3">
    <source>
        <dbReference type="Proteomes" id="UP001159428"/>
    </source>
</evidence>
<dbReference type="EMBL" id="CALNXJ010000043">
    <property type="protein sequence ID" value="CAH3147302.1"/>
    <property type="molecule type" value="Genomic_DNA"/>
</dbReference>
<feature type="domain" description="F-box" evidence="1">
    <location>
        <begin position="232"/>
        <end position="277"/>
    </location>
</feature>
<organism evidence="2 3">
    <name type="scientific">Pocillopora meandrina</name>
    <dbReference type="NCBI Taxonomy" id="46732"/>
    <lineage>
        <taxon>Eukaryota</taxon>
        <taxon>Metazoa</taxon>
        <taxon>Cnidaria</taxon>
        <taxon>Anthozoa</taxon>
        <taxon>Hexacorallia</taxon>
        <taxon>Scleractinia</taxon>
        <taxon>Astrocoeniina</taxon>
        <taxon>Pocilloporidae</taxon>
        <taxon>Pocillopora</taxon>
    </lineage>
</organism>
<dbReference type="Gene3D" id="3.80.10.10">
    <property type="entry name" value="Ribonuclease Inhibitor"/>
    <property type="match status" value="1"/>
</dbReference>
<keyword evidence="3" id="KW-1185">Reference proteome</keyword>
<name>A0AAU9XGL2_9CNID</name>
<evidence type="ECO:0000259" key="1">
    <source>
        <dbReference type="PROSITE" id="PS50181"/>
    </source>
</evidence>
<dbReference type="Gene3D" id="1.20.1280.50">
    <property type="match status" value="1"/>
</dbReference>
<comment type="caution">
    <text evidence="2">The sequence shown here is derived from an EMBL/GenBank/DDBJ whole genome shotgun (WGS) entry which is preliminary data.</text>
</comment>
<dbReference type="AlphaFoldDB" id="A0AAU9XGL2"/>
<dbReference type="GO" id="GO:0019005">
    <property type="term" value="C:SCF ubiquitin ligase complex"/>
    <property type="evidence" value="ECO:0007669"/>
    <property type="project" value="TreeGrafter"/>
</dbReference>
<dbReference type="InterPro" id="IPR032675">
    <property type="entry name" value="LRR_dom_sf"/>
</dbReference>
<sequence length="599" mass="68286">MSKEIKQVVEKVVFFSSQYGSDKSKSYTAANLAGKFYNYPNYGDFTQAFVLRSYGPWWEMSPSFRAPIDKSRRKLNSEDFVDLQFEESVYPTKIEILETYNPGAVVGVLALESVSSFSKSKKPRWRTLWCGAPQDCPPRARKFTPPLKRLNHPTKLIRLEFNQSHLSYYTELDAVILYGTATSNDFQHKELKSLAKGDDAQVSITTNLFAQLSVKSGEKDNKNGSQGELGNNGYFDILPDELIHYIFSFLELIDLIRAAFTCRLFSVHCFDPVWYKELDLKPYWNQITDETLDHLQICCASTEKLDMSWLGPYDAVTRHGISRFLRKCGSNLLCLRLSCCQFVDGEVIKTISKFCPNLEELDLQSCSSESLLSEYGLHELANLKKMKRINLYRVPVKDLLLKQLIQSFSNLQHLNLGDCQHVTECDTIMQLLSEYCKGLVSLDLWRNKSLTDFGIMSLADGCTLLEELDVGWCSTVTNAAECISCLTSKCRKLKKLFLTALRSVSDDVINALANNCPDLEQVDVLGTGLIRPHSITRRNTRSRKVRCVAFSCRLLKECKKLRFLDVSFCSQLSKEFVENLRSMYPDVSIKKSFVTDDPF</sequence>
<dbReference type="CDD" id="cd22117">
    <property type="entry name" value="F-box_FBXL4"/>
    <property type="match status" value="1"/>
</dbReference>
<dbReference type="PROSITE" id="PS50181">
    <property type="entry name" value="FBOX"/>
    <property type="match status" value="1"/>
</dbReference>
<dbReference type="InterPro" id="IPR057207">
    <property type="entry name" value="FBXL15_LRR"/>
</dbReference>
<dbReference type="SMART" id="SM00256">
    <property type="entry name" value="FBOX"/>
    <property type="match status" value="1"/>
</dbReference>
<dbReference type="GO" id="GO:0031146">
    <property type="term" value="P:SCF-dependent proteasomal ubiquitin-dependent protein catabolic process"/>
    <property type="evidence" value="ECO:0007669"/>
    <property type="project" value="TreeGrafter"/>
</dbReference>
<dbReference type="Proteomes" id="UP001159428">
    <property type="component" value="Unassembled WGS sequence"/>
</dbReference>
<dbReference type="InterPro" id="IPR001810">
    <property type="entry name" value="F-box_dom"/>
</dbReference>
<dbReference type="PANTHER" id="PTHR13318:SF152">
    <property type="entry name" value="F-BOX_LRR-REPEAT PROTEIN 4"/>
    <property type="match status" value="1"/>
</dbReference>
<evidence type="ECO:0000313" key="2">
    <source>
        <dbReference type="EMBL" id="CAH3147302.1"/>
    </source>
</evidence>
<accession>A0AAU9XGL2</accession>
<dbReference type="SUPFAM" id="SSF52047">
    <property type="entry name" value="RNI-like"/>
    <property type="match status" value="1"/>
</dbReference>
<dbReference type="SMART" id="SM00367">
    <property type="entry name" value="LRR_CC"/>
    <property type="match status" value="6"/>
</dbReference>
<dbReference type="InterPro" id="IPR006553">
    <property type="entry name" value="Leu-rich_rpt_Cys-con_subtyp"/>
</dbReference>
<dbReference type="PANTHER" id="PTHR13318">
    <property type="entry name" value="PARTNER OF PAIRED, ISOFORM B-RELATED"/>
    <property type="match status" value="1"/>
</dbReference>
<dbReference type="Pfam" id="PF25372">
    <property type="entry name" value="DUF7885"/>
    <property type="match status" value="1"/>
</dbReference>
<dbReference type="Pfam" id="PF12937">
    <property type="entry name" value="F-box-like"/>
    <property type="match status" value="1"/>
</dbReference>